<keyword evidence="2" id="KW-1185">Reference proteome</keyword>
<reference evidence="1" key="2">
    <citation type="submission" date="2020-09" db="EMBL/GenBank/DDBJ databases">
        <authorList>
            <person name="Sun Q."/>
            <person name="Kim S."/>
        </authorList>
    </citation>
    <scope>NUCLEOTIDE SEQUENCE</scope>
    <source>
        <strain evidence="1">KCTC 12870</strain>
    </source>
</reference>
<accession>A0A8J3DGZ3</accession>
<evidence type="ECO:0000313" key="2">
    <source>
        <dbReference type="Proteomes" id="UP000642829"/>
    </source>
</evidence>
<evidence type="ECO:0000313" key="1">
    <source>
        <dbReference type="EMBL" id="GHB97934.1"/>
    </source>
</evidence>
<protein>
    <submittedName>
        <fullName evidence="1">Uncharacterized protein</fullName>
    </submittedName>
</protein>
<organism evidence="1 2">
    <name type="scientific">Cerasicoccus arenae</name>
    <dbReference type="NCBI Taxonomy" id="424488"/>
    <lineage>
        <taxon>Bacteria</taxon>
        <taxon>Pseudomonadati</taxon>
        <taxon>Verrucomicrobiota</taxon>
        <taxon>Opitutia</taxon>
        <taxon>Puniceicoccales</taxon>
        <taxon>Cerasicoccaceae</taxon>
        <taxon>Cerasicoccus</taxon>
    </lineage>
</organism>
<sequence length="132" mass="15068">MKTPNFTVEGIDFKTFSPFILHNDLETESKNIRLEFSNWEWLEAEYSDSDTNDYYLNGYGMEGLVKAVRIIAGLPPEPESIEYDSEDDTCNIHFSDLDDARQTAELASAMITTYKKLLQAIQVARDNDLEDG</sequence>
<dbReference type="EMBL" id="BMXG01000006">
    <property type="protein sequence ID" value="GHB97934.1"/>
    <property type="molecule type" value="Genomic_DNA"/>
</dbReference>
<gene>
    <name evidence="1" type="ORF">GCM10007047_12330</name>
</gene>
<dbReference type="AlphaFoldDB" id="A0A8J3DGZ3"/>
<comment type="caution">
    <text evidence="1">The sequence shown here is derived from an EMBL/GenBank/DDBJ whole genome shotgun (WGS) entry which is preliminary data.</text>
</comment>
<dbReference type="RefSeq" id="WP_189513007.1">
    <property type="nucleotide sequence ID" value="NZ_BMXG01000006.1"/>
</dbReference>
<dbReference type="Proteomes" id="UP000642829">
    <property type="component" value="Unassembled WGS sequence"/>
</dbReference>
<reference evidence="1" key="1">
    <citation type="journal article" date="2014" name="Int. J. Syst. Evol. Microbiol.">
        <title>Complete genome sequence of Corynebacterium casei LMG S-19264T (=DSM 44701T), isolated from a smear-ripened cheese.</title>
        <authorList>
            <consortium name="US DOE Joint Genome Institute (JGI-PGF)"/>
            <person name="Walter F."/>
            <person name="Albersmeier A."/>
            <person name="Kalinowski J."/>
            <person name="Ruckert C."/>
        </authorList>
    </citation>
    <scope>NUCLEOTIDE SEQUENCE</scope>
    <source>
        <strain evidence="1">KCTC 12870</strain>
    </source>
</reference>
<name>A0A8J3DGZ3_9BACT</name>
<proteinExistence type="predicted"/>